<reference evidence="2 3" key="1">
    <citation type="journal article" date="2023" name="Nucleic Acids Res.">
        <title>The hologenome of Daphnia magna reveals possible DNA methylation and microbiome-mediated evolution of the host genome.</title>
        <authorList>
            <person name="Chaturvedi A."/>
            <person name="Li X."/>
            <person name="Dhandapani V."/>
            <person name="Marshall H."/>
            <person name="Kissane S."/>
            <person name="Cuenca-Cambronero M."/>
            <person name="Asole G."/>
            <person name="Calvet F."/>
            <person name="Ruiz-Romero M."/>
            <person name="Marangio P."/>
            <person name="Guigo R."/>
            <person name="Rago D."/>
            <person name="Mirbahai L."/>
            <person name="Eastwood N."/>
            <person name="Colbourne J.K."/>
            <person name="Zhou J."/>
            <person name="Mallon E."/>
            <person name="Orsini L."/>
        </authorList>
    </citation>
    <scope>NUCLEOTIDE SEQUENCE [LARGE SCALE GENOMIC DNA]</scope>
    <source>
        <strain evidence="2">LRV0_1</strain>
    </source>
</reference>
<keyword evidence="1" id="KW-1133">Transmembrane helix</keyword>
<keyword evidence="3" id="KW-1185">Reference proteome</keyword>
<comment type="caution">
    <text evidence="2">The sequence shown here is derived from an EMBL/GenBank/DDBJ whole genome shotgun (WGS) entry which is preliminary data.</text>
</comment>
<dbReference type="Proteomes" id="UP001234178">
    <property type="component" value="Unassembled WGS sequence"/>
</dbReference>
<accession>A0ABR0B103</accession>
<name>A0ABR0B103_9CRUS</name>
<evidence type="ECO:0000256" key="1">
    <source>
        <dbReference type="SAM" id="Phobius"/>
    </source>
</evidence>
<evidence type="ECO:0000313" key="2">
    <source>
        <dbReference type="EMBL" id="KAK4031069.1"/>
    </source>
</evidence>
<gene>
    <name evidence="2" type="ORF">OUZ56_024590</name>
</gene>
<keyword evidence="1" id="KW-0812">Transmembrane</keyword>
<feature type="transmembrane region" description="Helical" evidence="1">
    <location>
        <begin position="20"/>
        <end position="42"/>
    </location>
</feature>
<proteinExistence type="predicted"/>
<evidence type="ECO:0000313" key="3">
    <source>
        <dbReference type="Proteomes" id="UP001234178"/>
    </source>
</evidence>
<keyword evidence="1" id="KW-0472">Membrane</keyword>
<protein>
    <submittedName>
        <fullName evidence="2">Uncharacterized protein</fullName>
    </submittedName>
</protein>
<dbReference type="EMBL" id="JAOYFB010000039">
    <property type="protein sequence ID" value="KAK4031069.1"/>
    <property type="molecule type" value="Genomic_DNA"/>
</dbReference>
<organism evidence="2 3">
    <name type="scientific">Daphnia magna</name>
    <dbReference type="NCBI Taxonomy" id="35525"/>
    <lineage>
        <taxon>Eukaryota</taxon>
        <taxon>Metazoa</taxon>
        <taxon>Ecdysozoa</taxon>
        <taxon>Arthropoda</taxon>
        <taxon>Crustacea</taxon>
        <taxon>Branchiopoda</taxon>
        <taxon>Diplostraca</taxon>
        <taxon>Cladocera</taxon>
        <taxon>Anomopoda</taxon>
        <taxon>Daphniidae</taxon>
        <taxon>Daphnia</taxon>
    </lineage>
</organism>
<sequence>MSFGHVTWAKDKQILDPRFLNFNQFIVLASFSVLSSFTLTFHDVTVIKMFGRVIINTFIMKGKAELQAKSGRSHSMKYEESLPYMKALHCKLFGNENLSP</sequence>